<sequence length="15" mass="1795">MPNKINKPCYMLSKQ</sequence>
<reference evidence="1" key="1">
    <citation type="submission" date="2014-09" db="EMBL/GenBank/DDBJ databases">
        <authorList>
            <person name="Magalhaes I.L.F."/>
            <person name="Oliveira U."/>
            <person name="Santos F.R."/>
            <person name="Vidigal T.H.D.A."/>
            <person name="Brescovit A.D."/>
            <person name="Santos A.J."/>
        </authorList>
    </citation>
    <scope>NUCLEOTIDE SEQUENCE</scope>
    <source>
        <tissue evidence="1">Shoot tissue taken approximately 20 cm above the soil surface</tissue>
    </source>
</reference>
<proteinExistence type="predicted"/>
<organism evidence="1">
    <name type="scientific">Arundo donax</name>
    <name type="common">Giant reed</name>
    <name type="synonym">Donax arundinaceus</name>
    <dbReference type="NCBI Taxonomy" id="35708"/>
    <lineage>
        <taxon>Eukaryota</taxon>
        <taxon>Viridiplantae</taxon>
        <taxon>Streptophyta</taxon>
        <taxon>Embryophyta</taxon>
        <taxon>Tracheophyta</taxon>
        <taxon>Spermatophyta</taxon>
        <taxon>Magnoliopsida</taxon>
        <taxon>Liliopsida</taxon>
        <taxon>Poales</taxon>
        <taxon>Poaceae</taxon>
        <taxon>PACMAD clade</taxon>
        <taxon>Arundinoideae</taxon>
        <taxon>Arundineae</taxon>
        <taxon>Arundo</taxon>
    </lineage>
</organism>
<protein>
    <submittedName>
        <fullName evidence="1">Uncharacterized protein</fullName>
    </submittedName>
</protein>
<evidence type="ECO:0000313" key="1">
    <source>
        <dbReference type="EMBL" id="JAD28433.1"/>
    </source>
</evidence>
<accession>A0A0A8YRT6</accession>
<name>A0A0A8YRT6_ARUDO</name>
<dbReference type="EMBL" id="GBRH01269462">
    <property type="protein sequence ID" value="JAD28433.1"/>
    <property type="molecule type" value="Transcribed_RNA"/>
</dbReference>
<reference evidence="1" key="2">
    <citation type="journal article" date="2015" name="Data Brief">
        <title>Shoot transcriptome of the giant reed, Arundo donax.</title>
        <authorList>
            <person name="Barrero R.A."/>
            <person name="Guerrero F.D."/>
            <person name="Moolhuijzen P."/>
            <person name="Goolsby J.A."/>
            <person name="Tidwell J."/>
            <person name="Bellgard S.E."/>
            <person name="Bellgard M.I."/>
        </authorList>
    </citation>
    <scope>NUCLEOTIDE SEQUENCE</scope>
    <source>
        <tissue evidence="1">Shoot tissue taken approximately 20 cm above the soil surface</tissue>
    </source>
</reference>